<dbReference type="Proteomes" id="UP000199503">
    <property type="component" value="Unassembled WGS sequence"/>
</dbReference>
<evidence type="ECO:0000313" key="1">
    <source>
        <dbReference type="EMBL" id="SER98695.1"/>
    </source>
</evidence>
<dbReference type="OrthoDB" id="3637779at2"/>
<name>A0A1H9TNG1_9PSEU</name>
<protein>
    <recommendedName>
        <fullName evidence="3">SMI1 / KNR4 family (SUKH-1)</fullName>
    </recommendedName>
</protein>
<dbReference type="RefSeq" id="WP_089921856.1">
    <property type="nucleotide sequence ID" value="NZ_FOFV01000014.1"/>
</dbReference>
<keyword evidence="2" id="KW-1185">Reference proteome</keyword>
<accession>A0A1H9TNG1</accession>
<evidence type="ECO:0008006" key="3">
    <source>
        <dbReference type="Google" id="ProtNLM"/>
    </source>
</evidence>
<dbReference type="EMBL" id="FOFV01000014">
    <property type="protein sequence ID" value="SER98695.1"/>
    <property type="molecule type" value="Genomic_DNA"/>
</dbReference>
<evidence type="ECO:0000313" key="2">
    <source>
        <dbReference type="Proteomes" id="UP000199503"/>
    </source>
</evidence>
<sequence length="170" mass="18054">MNGFDYEQWLTSVDGLAARFVAGFTARFGYPPGENGVRRAAGPVPDGVADLPAPLAEFYRHVAEVSFPDLRQGLFVAPAKAVVDGRDGRWPVRIEGSERIDVVSFGSDGGGTHFALGLPGGAPVYALPPSAVDREGVYDDHDSRARVIAATLPEFLTELHDLLSSATSAE</sequence>
<reference evidence="2" key="1">
    <citation type="submission" date="2016-10" db="EMBL/GenBank/DDBJ databases">
        <authorList>
            <person name="Varghese N."/>
            <person name="Submissions S."/>
        </authorList>
    </citation>
    <scope>NUCLEOTIDE SEQUENCE [LARGE SCALE GENOMIC DNA]</scope>
    <source>
        <strain evidence="2">DSM 44437</strain>
    </source>
</reference>
<dbReference type="AlphaFoldDB" id="A0A1H9TNG1"/>
<gene>
    <name evidence="1" type="ORF">SAMN04488000_114101</name>
</gene>
<proteinExistence type="predicted"/>
<organism evidence="1 2">
    <name type="scientific">Lentzea albida</name>
    <dbReference type="NCBI Taxonomy" id="65499"/>
    <lineage>
        <taxon>Bacteria</taxon>
        <taxon>Bacillati</taxon>
        <taxon>Actinomycetota</taxon>
        <taxon>Actinomycetes</taxon>
        <taxon>Pseudonocardiales</taxon>
        <taxon>Pseudonocardiaceae</taxon>
        <taxon>Lentzea</taxon>
    </lineage>
</organism>